<dbReference type="RefSeq" id="WP_119162595.1">
    <property type="nucleotide sequence ID" value="NZ_LR134442.1"/>
</dbReference>
<dbReference type="Proteomes" id="UP000263928">
    <property type="component" value="Unassembled WGS sequence"/>
</dbReference>
<name>A0A383SAA0_9ACTN</name>
<keyword evidence="3" id="KW-1185">Reference proteome</keyword>
<dbReference type="AlphaFoldDB" id="A0A383SAA0"/>
<evidence type="ECO:0000256" key="1">
    <source>
        <dbReference type="SAM" id="MobiDB-lite"/>
    </source>
</evidence>
<proteinExistence type="predicted"/>
<accession>A0A383SAA0</accession>
<organism evidence="2 3">
    <name type="scientific">Propionibacterium australiense</name>
    <dbReference type="NCBI Taxonomy" id="119981"/>
    <lineage>
        <taxon>Bacteria</taxon>
        <taxon>Bacillati</taxon>
        <taxon>Actinomycetota</taxon>
        <taxon>Actinomycetes</taxon>
        <taxon>Propionibacteriales</taxon>
        <taxon>Propionibacteriaceae</taxon>
        <taxon>Propionibacterium</taxon>
    </lineage>
</organism>
<evidence type="ECO:0000313" key="2">
    <source>
        <dbReference type="EMBL" id="SYZ34279.1"/>
    </source>
</evidence>
<sequence>MTGKRVRESWEKYGRRGREVEALVELMDAMSHDQWVAVGEAEKNNDLDKSIKALQECKKISMSATVKKALSSLGDRYRPRYDKETVGRYTRGGIRDAKSIAPLIVGIADRLPAWAVEVLLRPFTKAGVDLSPVLPEGMDISHPLPHGDDGDSPGDE</sequence>
<gene>
    <name evidence="2" type="ORF">PROPAUS_2284</name>
</gene>
<dbReference type="EMBL" id="UNQJ01000022">
    <property type="protein sequence ID" value="SYZ34279.1"/>
    <property type="molecule type" value="Genomic_DNA"/>
</dbReference>
<feature type="region of interest" description="Disordered" evidence="1">
    <location>
        <begin position="136"/>
        <end position="156"/>
    </location>
</feature>
<evidence type="ECO:0000313" key="3">
    <source>
        <dbReference type="Proteomes" id="UP000263928"/>
    </source>
</evidence>
<protein>
    <submittedName>
        <fullName evidence="2">Uncharacterized protein</fullName>
    </submittedName>
</protein>
<reference evidence="3" key="1">
    <citation type="submission" date="2018-08" db="EMBL/GenBank/DDBJ databases">
        <authorList>
            <person name="Hornung B."/>
        </authorList>
    </citation>
    <scope>NUCLEOTIDE SEQUENCE [LARGE SCALE GENOMIC DNA]</scope>
</reference>